<keyword evidence="3 4" id="KW-0732">Signal</keyword>
<evidence type="ECO:0000256" key="4">
    <source>
        <dbReference type="SAM" id="SignalP"/>
    </source>
</evidence>
<protein>
    <submittedName>
        <fullName evidence="7">Uncharacterized protein</fullName>
    </submittedName>
</protein>
<dbReference type="InParanoid" id="G8JX35"/>
<evidence type="ECO:0000256" key="1">
    <source>
        <dbReference type="ARBA" id="ARBA00004010"/>
    </source>
</evidence>
<comment type="function">
    <text evidence="1">Involved in cell wall beta(1-&gt;6) glucan synthesis.</text>
</comment>
<dbReference type="OrthoDB" id="2432613at2759"/>
<dbReference type="GeneID" id="11469876"/>
<evidence type="ECO:0000313" key="7">
    <source>
        <dbReference type="EMBL" id="AET41409.1"/>
    </source>
</evidence>
<dbReference type="STRING" id="931890.G8JX35"/>
<dbReference type="Pfam" id="PF05390">
    <property type="entry name" value="Kre9_KNH1_C"/>
    <property type="match status" value="1"/>
</dbReference>
<dbReference type="PANTHER" id="PTHR28154">
    <property type="entry name" value="CELL WALL SYNTHESIS PROTEIN KNH1-RELATED"/>
    <property type="match status" value="1"/>
</dbReference>
<dbReference type="InterPro" id="IPR008659">
    <property type="entry name" value="Kre9/Knh1_C"/>
</dbReference>
<dbReference type="Proteomes" id="UP000006790">
    <property type="component" value="Chromosome 8"/>
</dbReference>
<feature type="signal peptide" evidence="4">
    <location>
        <begin position="1"/>
        <end position="22"/>
    </location>
</feature>
<dbReference type="InterPro" id="IPR045328">
    <property type="entry name" value="Kre9/Knh1"/>
</dbReference>
<dbReference type="EMBL" id="CP002504">
    <property type="protein sequence ID" value="AET41409.1"/>
    <property type="molecule type" value="Genomic_DNA"/>
</dbReference>
<evidence type="ECO:0000259" key="5">
    <source>
        <dbReference type="Pfam" id="PF05390"/>
    </source>
</evidence>
<dbReference type="KEGG" id="erc:Ecym_8115"/>
<reference evidence="8" key="1">
    <citation type="journal article" date="2012" name="G3 (Bethesda)">
        <title>Pichia sorbitophila, an interspecies yeast hybrid reveals early steps of genome resolution following polyploidization.</title>
        <authorList>
            <person name="Leh Louis V."/>
            <person name="Despons L."/>
            <person name="Friedrich A."/>
            <person name="Martin T."/>
            <person name="Durrens P."/>
            <person name="Casaregola S."/>
            <person name="Neuveglise C."/>
            <person name="Fairhead C."/>
            <person name="Marck C."/>
            <person name="Cruz J.A."/>
            <person name="Straub M.L."/>
            <person name="Kugler V."/>
            <person name="Sacerdot C."/>
            <person name="Uzunov Z."/>
            <person name="Thierry A."/>
            <person name="Weiss S."/>
            <person name="Bleykasten C."/>
            <person name="De Montigny J."/>
            <person name="Jacques N."/>
            <person name="Jung P."/>
            <person name="Lemaire M."/>
            <person name="Mallet S."/>
            <person name="Morel G."/>
            <person name="Richard G.F."/>
            <person name="Sarkar A."/>
            <person name="Savel G."/>
            <person name="Schacherer J."/>
            <person name="Seret M.L."/>
            <person name="Talla E."/>
            <person name="Samson G."/>
            <person name="Jubin C."/>
            <person name="Poulain J."/>
            <person name="Vacherie B."/>
            <person name="Barbe V."/>
            <person name="Pelletier E."/>
            <person name="Sherman D.J."/>
            <person name="Westhof E."/>
            <person name="Weissenbach J."/>
            <person name="Baret P.V."/>
            <person name="Wincker P."/>
            <person name="Gaillardin C."/>
            <person name="Dujon B."/>
            <person name="Souciet J.L."/>
        </authorList>
    </citation>
    <scope>NUCLEOTIDE SEQUENCE [LARGE SCALE GENOMIC DNA]</scope>
    <source>
        <strain evidence="8">CBS 270.75 / DBVPG 7215 / KCTC 17166 / NRRL Y-17582</strain>
    </source>
</reference>
<dbReference type="RefSeq" id="XP_003648226.1">
    <property type="nucleotide sequence ID" value="XM_003648178.1"/>
</dbReference>
<dbReference type="AlphaFoldDB" id="G8JX35"/>
<dbReference type="Pfam" id="PF10342">
    <property type="entry name" value="Kre9_KNH"/>
    <property type="match status" value="1"/>
</dbReference>
<evidence type="ECO:0000259" key="6">
    <source>
        <dbReference type="Pfam" id="PF10342"/>
    </source>
</evidence>
<dbReference type="GO" id="GO:0006078">
    <property type="term" value="P:(1-&gt;6)-beta-D-glucan biosynthetic process"/>
    <property type="evidence" value="ECO:0007669"/>
    <property type="project" value="InterPro"/>
</dbReference>
<proteinExistence type="inferred from homology"/>
<comment type="similarity">
    <text evidence="2">Belongs to the KRE9/KNH1 family.</text>
</comment>
<dbReference type="eggNOG" id="ENOG502S28F">
    <property type="taxonomic scope" value="Eukaryota"/>
</dbReference>
<dbReference type="GO" id="GO:0005576">
    <property type="term" value="C:extracellular region"/>
    <property type="evidence" value="ECO:0007669"/>
    <property type="project" value="EnsemblFungi"/>
</dbReference>
<evidence type="ECO:0000256" key="2">
    <source>
        <dbReference type="ARBA" id="ARBA00006816"/>
    </source>
</evidence>
<feature type="domain" description="Yeast cell wall synthesis Kre9/Knh1 C-terminal" evidence="5">
    <location>
        <begin position="178"/>
        <end position="274"/>
    </location>
</feature>
<feature type="chain" id="PRO_5003511028" evidence="4">
    <location>
        <begin position="23"/>
        <end position="285"/>
    </location>
</feature>
<dbReference type="GO" id="GO:0031505">
    <property type="term" value="P:fungal-type cell wall organization"/>
    <property type="evidence" value="ECO:0007669"/>
    <property type="project" value="EnsemblFungi"/>
</dbReference>
<gene>
    <name evidence="7" type="ordered locus">Ecym_8115</name>
</gene>
<dbReference type="HOGENOM" id="CLU_063732_1_0_1"/>
<dbReference type="InterPro" id="IPR018466">
    <property type="entry name" value="Kre9/Knh1-like_N"/>
</dbReference>
<evidence type="ECO:0000256" key="3">
    <source>
        <dbReference type="ARBA" id="ARBA00022729"/>
    </source>
</evidence>
<dbReference type="PANTHER" id="PTHR28154:SF1">
    <property type="entry name" value="CELL WALL SYNTHESIS PROTEIN KNH1-RELATED"/>
    <property type="match status" value="1"/>
</dbReference>
<dbReference type="OMA" id="PEAFAIN"/>
<feature type="domain" description="Yeast cell wall synthesis Kre9/Knh1-like N-terminal" evidence="6">
    <location>
        <begin position="29"/>
        <end position="137"/>
    </location>
</feature>
<accession>G8JX35</accession>
<name>G8JX35_ERECY</name>
<sequence length="285" mass="31442">MQVGFLGLKVLVWWFLSTLVRADMDVIRPAGGDKFSAASGSARITLGWKFATETYPRLEDVVVYNITLCWGPPDEGQFKCGHNLGANILPNQLKEENGELTYPVVIKADLVPDGEYFIQLTANAGIMGYSIHYSDRFLLESMSKLATDTTHYKGKPWGEGHITADKSGSSFNPTLGYITVPYTEQTALTRWAPIQTQPGTTVTATTWSIRHPTSAVSYYASLKLYAFQLSTITIPRTDSFTSVINGQTPAPQPSENGLGYDPKSRLTLSTRKLNYRAAAKSRAKR</sequence>
<dbReference type="GO" id="GO:0042546">
    <property type="term" value="P:cell wall biogenesis"/>
    <property type="evidence" value="ECO:0007669"/>
    <property type="project" value="InterPro"/>
</dbReference>
<organism evidence="7 8">
    <name type="scientific">Eremothecium cymbalariae (strain CBS 270.75 / DBVPG 7215 / KCTC 17166 / NRRL Y-17582)</name>
    <name type="common">Yeast</name>
    <dbReference type="NCBI Taxonomy" id="931890"/>
    <lineage>
        <taxon>Eukaryota</taxon>
        <taxon>Fungi</taxon>
        <taxon>Dikarya</taxon>
        <taxon>Ascomycota</taxon>
        <taxon>Saccharomycotina</taxon>
        <taxon>Saccharomycetes</taxon>
        <taxon>Saccharomycetales</taxon>
        <taxon>Saccharomycetaceae</taxon>
        <taxon>Eremothecium</taxon>
    </lineage>
</organism>
<evidence type="ECO:0000313" key="8">
    <source>
        <dbReference type="Proteomes" id="UP000006790"/>
    </source>
</evidence>
<keyword evidence="8" id="KW-1185">Reference proteome</keyword>